<gene>
    <name evidence="2" type="ORF">NEOLI_004190</name>
</gene>
<accession>A0A1U7LML8</accession>
<feature type="transmembrane region" description="Helical" evidence="1">
    <location>
        <begin position="120"/>
        <end position="138"/>
    </location>
</feature>
<evidence type="ECO:0000313" key="3">
    <source>
        <dbReference type="Proteomes" id="UP000186594"/>
    </source>
</evidence>
<dbReference type="OMA" id="IVWIPAQ"/>
<proteinExistence type="predicted"/>
<sequence>MRIEKMNMYLFMLWVEFVAIISFSVASWLRLIGAISPVFAIRLGFPIFLLIQLHFLIQIIINRICILLPHRKQRLWLKYGIAALVLSINISGFPIWLSQSQKTPGNIIYVKSTLNRIEKIFYLVIDAGLNIFLIHLVRSKLKDFGSRKYEPLLRFNMQIIIISLIMDVIVGGTMWFPVDFFYFQTLPVSNLVKLNIEMSLSDLIVALSKESIHFRVPFTDQGNSYNCHIPLESRPTAAITKEDTQSLTLKINNKKNRQSGLGI</sequence>
<dbReference type="OrthoDB" id="3205825at2759"/>
<dbReference type="PANTHER" id="PTHR35179:SF1">
    <property type="entry name" value="INTEGRAL MEMBRANE PROTEIN"/>
    <property type="match status" value="1"/>
</dbReference>
<feature type="transmembrane region" description="Helical" evidence="1">
    <location>
        <begin position="76"/>
        <end position="97"/>
    </location>
</feature>
<organism evidence="2 3">
    <name type="scientific">Neolecta irregularis (strain DAH-3)</name>
    <dbReference type="NCBI Taxonomy" id="1198029"/>
    <lineage>
        <taxon>Eukaryota</taxon>
        <taxon>Fungi</taxon>
        <taxon>Dikarya</taxon>
        <taxon>Ascomycota</taxon>
        <taxon>Taphrinomycotina</taxon>
        <taxon>Neolectales</taxon>
        <taxon>Neolectaceae</taxon>
        <taxon>Neolecta</taxon>
    </lineage>
</organism>
<dbReference type="PANTHER" id="PTHR35179">
    <property type="entry name" value="PROTEIN CBG02620"/>
    <property type="match status" value="1"/>
</dbReference>
<feature type="transmembrane region" description="Helical" evidence="1">
    <location>
        <begin position="9"/>
        <end position="31"/>
    </location>
</feature>
<dbReference type="AlphaFoldDB" id="A0A1U7LML8"/>
<protein>
    <submittedName>
        <fullName evidence="2">Uncharacterized protein</fullName>
    </submittedName>
</protein>
<keyword evidence="1" id="KW-0812">Transmembrane</keyword>
<dbReference type="Proteomes" id="UP000186594">
    <property type="component" value="Unassembled WGS sequence"/>
</dbReference>
<feature type="transmembrane region" description="Helical" evidence="1">
    <location>
        <begin position="159"/>
        <end position="183"/>
    </location>
</feature>
<evidence type="ECO:0000313" key="2">
    <source>
        <dbReference type="EMBL" id="OLL23889.1"/>
    </source>
</evidence>
<dbReference type="EMBL" id="LXFE01001130">
    <property type="protein sequence ID" value="OLL23889.1"/>
    <property type="molecule type" value="Genomic_DNA"/>
</dbReference>
<reference evidence="2 3" key="1">
    <citation type="submission" date="2016-04" db="EMBL/GenBank/DDBJ databases">
        <title>Evolutionary innovation and constraint leading to complex multicellularity in the Ascomycota.</title>
        <authorList>
            <person name="Cisse O."/>
            <person name="Nguyen A."/>
            <person name="Hewitt D.A."/>
            <person name="Jedd G."/>
            <person name="Stajich J.E."/>
        </authorList>
    </citation>
    <scope>NUCLEOTIDE SEQUENCE [LARGE SCALE GENOMIC DNA]</scope>
    <source>
        <strain evidence="2 3">DAH-3</strain>
    </source>
</reference>
<keyword evidence="1" id="KW-1133">Transmembrane helix</keyword>
<keyword evidence="1" id="KW-0472">Membrane</keyword>
<keyword evidence="3" id="KW-1185">Reference proteome</keyword>
<evidence type="ECO:0000256" key="1">
    <source>
        <dbReference type="SAM" id="Phobius"/>
    </source>
</evidence>
<feature type="transmembrane region" description="Helical" evidence="1">
    <location>
        <begin position="43"/>
        <end position="64"/>
    </location>
</feature>
<name>A0A1U7LML8_NEOID</name>
<comment type="caution">
    <text evidence="2">The sequence shown here is derived from an EMBL/GenBank/DDBJ whole genome shotgun (WGS) entry which is preliminary data.</text>
</comment>